<sequence length="243" mass="26063">MRSVPGTSERALEDARARLMRNPGDVAALRDAIQAAMRVGMVDMAASYALRAQQLSPGDPIVTAARGAIEVHRGRPREGLLLFGEADKAGAGEGPFVADRALGYDLIGDQPSAQYYYGLARRQSPDDEISRRYALSLAIIGDFATGDAMLRPLLNVQDRAAWRTHAFMLAIDGRPAEARAVLDRILPPDLAAQIGPYMDTIPRLSRAQQAAAANLGLFPAFPGGVQISPAPRTDQMQRSGGSR</sequence>
<proteinExistence type="predicted"/>
<reference evidence="1 2" key="1">
    <citation type="submission" date="2018-12" db="EMBL/GenBank/DDBJ databases">
        <title>Croceicoccus ponticola sp. nov., a lipolytic bacterium isolated from seawater.</title>
        <authorList>
            <person name="Yoon J.-H."/>
        </authorList>
    </citation>
    <scope>NUCLEOTIDE SEQUENCE [LARGE SCALE GENOMIC DNA]</scope>
    <source>
        <strain evidence="1 2">GM-16</strain>
    </source>
</reference>
<accession>A0A437GWC6</accession>
<comment type="caution">
    <text evidence="1">The sequence shown here is derived from an EMBL/GenBank/DDBJ whole genome shotgun (WGS) entry which is preliminary data.</text>
</comment>
<organism evidence="1 2">
    <name type="scientific">Croceicoccus ponticola</name>
    <dbReference type="NCBI Taxonomy" id="2217664"/>
    <lineage>
        <taxon>Bacteria</taxon>
        <taxon>Pseudomonadati</taxon>
        <taxon>Pseudomonadota</taxon>
        <taxon>Alphaproteobacteria</taxon>
        <taxon>Sphingomonadales</taxon>
        <taxon>Erythrobacteraceae</taxon>
        <taxon>Croceicoccus</taxon>
    </lineage>
</organism>
<evidence type="ECO:0000313" key="2">
    <source>
        <dbReference type="Proteomes" id="UP000283003"/>
    </source>
</evidence>
<gene>
    <name evidence="1" type="ORF">EKN06_10300</name>
</gene>
<keyword evidence="2" id="KW-1185">Reference proteome</keyword>
<protein>
    <recommendedName>
        <fullName evidence="3">Sporulation protein</fullName>
    </recommendedName>
</protein>
<name>A0A437GWC6_9SPHN</name>
<dbReference type="EMBL" id="RXOL01000004">
    <property type="protein sequence ID" value="RVQ66407.1"/>
    <property type="molecule type" value="Genomic_DNA"/>
</dbReference>
<evidence type="ECO:0000313" key="1">
    <source>
        <dbReference type="EMBL" id="RVQ66407.1"/>
    </source>
</evidence>
<dbReference type="SUPFAM" id="SSF48452">
    <property type="entry name" value="TPR-like"/>
    <property type="match status" value="1"/>
</dbReference>
<dbReference type="InterPro" id="IPR011990">
    <property type="entry name" value="TPR-like_helical_dom_sf"/>
</dbReference>
<dbReference type="AlphaFoldDB" id="A0A437GWC6"/>
<evidence type="ECO:0008006" key="3">
    <source>
        <dbReference type="Google" id="ProtNLM"/>
    </source>
</evidence>
<dbReference type="Gene3D" id="1.25.40.10">
    <property type="entry name" value="Tetratricopeptide repeat domain"/>
    <property type="match status" value="1"/>
</dbReference>
<dbReference type="Proteomes" id="UP000283003">
    <property type="component" value="Unassembled WGS sequence"/>
</dbReference>